<evidence type="ECO:0008006" key="4">
    <source>
        <dbReference type="Google" id="ProtNLM"/>
    </source>
</evidence>
<dbReference type="RefSeq" id="WP_270897065.1">
    <property type="nucleotide sequence ID" value="NZ_JBHSPF010000059.1"/>
</dbReference>
<comment type="caution">
    <text evidence="2">The sequence shown here is derived from an EMBL/GenBank/DDBJ whole genome shotgun (WGS) entry which is preliminary data.</text>
</comment>
<keyword evidence="3" id="KW-1185">Reference proteome</keyword>
<proteinExistence type="predicted"/>
<sequence>MENNYKKARIAHEGSNNYTDFTNVEVGRRYLVPEEIPEGPYGSPIEASLQKTTPWKKQQRTYSAYNYEYKAQHADFPRKYPGAHPVHDDPDDHEEYLYTSR</sequence>
<dbReference type="EMBL" id="JBHSPF010000059">
    <property type="protein sequence ID" value="MFC5629350.1"/>
    <property type="molecule type" value="Genomic_DNA"/>
</dbReference>
<protein>
    <recommendedName>
        <fullName evidence="4">Cytosolic protein</fullName>
    </recommendedName>
</protein>
<organism evidence="2 3">
    <name type="scientific">Aliibacillus thermotolerans</name>
    <dbReference type="NCBI Taxonomy" id="1834418"/>
    <lineage>
        <taxon>Bacteria</taxon>
        <taxon>Bacillati</taxon>
        <taxon>Bacillota</taxon>
        <taxon>Bacilli</taxon>
        <taxon>Bacillales</taxon>
        <taxon>Bacillaceae</taxon>
        <taxon>Aliibacillus</taxon>
    </lineage>
</organism>
<name>A0ABW0UAK5_9BACI</name>
<evidence type="ECO:0000256" key="1">
    <source>
        <dbReference type="SAM" id="MobiDB-lite"/>
    </source>
</evidence>
<feature type="region of interest" description="Disordered" evidence="1">
    <location>
        <begin position="77"/>
        <end position="101"/>
    </location>
</feature>
<accession>A0ABW0UAK5</accession>
<evidence type="ECO:0000313" key="2">
    <source>
        <dbReference type="EMBL" id="MFC5629350.1"/>
    </source>
</evidence>
<evidence type="ECO:0000313" key="3">
    <source>
        <dbReference type="Proteomes" id="UP001596143"/>
    </source>
</evidence>
<gene>
    <name evidence="2" type="ORF">ACFPTR_10840</name>
</gene>
<dbReference type="Proteomes" id="UP001596143">
    <property type="component" value="Unassembled WGS sequence"/>
</dbReference>
<reference evidence="3" key="1">
    <citation type="journal article" date="2019" name="Int. J. Syst. Evol. Microbiol.">
        <title>The Global Catalogue of Microorganisms (GCM) 10K type strain sequencing project: providing services to taxonomists for standard genome sequencing and annotation.</title>
        <authorList>
            <consortium name="The Broad Institute Genomics Platform"/>
            <consortium name="The Broad Institute Genome Sequencing Center for Infectious Disease"/>
            <person name="Wu L."/>
            <person name="Ma J."/>
        </authorList>
    </citation>
    <scope>NUCLEOTIDE SEQUENCE [LARGE SCALE GENOMIC DNA]</scope>
    <source>
        <strain evidence="3">CGMCC 1.15790</strain>
    </source>
</reference>